<accession>A0ABS3TDC7</accession>
<comment type="caution">
    <text evidence="8">The sequence shown here is derived from an EMBL/GenBank/DDBJ whole genome shotgun (WGS) entry which is preliminary data.</text>
</comment>
<comment type="catalytic activity">
    <reaction evidence="1 7">
        <text>Hydrolysis of (1-&gt;4)-beta-linkages between N-acetylmuramic acid and N-acetyl-D-glucosamine residues in a peptidoglycan and between N-acetyl-D-glucosamine residues in chitodextrins.</text>
        <dbReference type="EC" id="3.2.1.17"/>
    </reaction>
</comment>
<organism evidence="8 9">
    <name type="scientific">Hymenobacter defluvii</name>
    <dbReference type="NCBI Taxonomy" id="2054411"/>
    <lineage>
        <taxon>Bacteria</taxon>
        <taxon>Pseudomonadati</taxon>
        <taxon>Bacteroidota</taxon>
        <taxon>Cytophagia</taxon>
        <taxon>Cytophagales</taxon>
        <taxon>Hymenobacteraceae</taxon>
        <taxon>Hymenobacter</taxon>
    </lineage>
</organism>
<keyword evidence="3 7" id="KW-0081">Bacteriolytic enzyme</keyword>
<evidence type="ECO:0000313" key="8">
    <source>
        <dbReference type="EMBL" id="MBO3270750.1"/>
    </source>
</evidence>
<evidence type="ECO:0000256" key="3">
    <source>
        <dbReference type="ARBA" id="ARBA00022638"/>
    </source>
</evidence>
<gene>
    <name evidence="8" type="ORF">J4D97_08830</name>
</gene>
<dbReference type="SUPFAM" id="SSF53955">
    <property type="entry name" value="Lysozyme-like"/>
    <property type="match status" value="1"/>
</dbReference>
<keyword evidence="9" id="KW-1185">Reference proteome</keyword>
<dbReference type="InterPro" id="IPR033907">
    <property type="entry name" value="Endolysin_autolysin"/>
</dbReference>
<dbReference type="InterPro" id="IPR034690">
    <property type="entry name" value="Endolysin_T4_type"/>
</dbReference>
<reference evidence="8 9" key="1">
    <citation type="submission" date="2021-03" db="EMBL/GenBank/DDBJ databases">
        <authorList>
            <person name="Kim M.K."/>
        </authorList>
    </citation>
    <scope>NUCLEOTIDE SEQUENCE [LARGE SCALE GENOMIC DNA]</scope>
    <source>
        <strain evidence="8 9">BT507</strain>
    </source>
</reference>
<keyword evidence="6 7" id="KW-0326">Glycosidase</keyword>
<keyword evidence="2 7" id="KW-0929">Antimicrobial</keyword>
<protein>
    <recommendedName>
        <fullName evidence="7">Lysozyme</fullName>
        <ecNumber evidence="7">3.2.1.17</ecNumber>
    </recommendedName>
</protein>
<dbReference type="Proteomes" id="UP000670527">
    <property type="component" value="Unassembled WGS sequence"/>
</dbReference>
<dbReference type="EMBL" id="JAGETX010000004">
    <property type="protein sequence ID" value="MBO3270750.1"/>
    <property type="molecule type" value="Genomic_DNA"/>
</dbReference>
<evidence type="ECO:0000256" key="4">
    <source>
        <dbReference type="ARBA" id="ARBA00022801"/>
    </source>
</evidence>
<dbReference type="HAMAP" id="MF_04110">
    <property type="entry name" value="ENDOLYSIN_T4"/>
    <property type="match status" value="1"/>
</dbReference>
<dbReference type="CDD" id="cd00737">
    <property type="entry name" value="lyz_endolysin_autolysin"/>
    <property type="match status" value="1"/>
</dbReference>
<keyword evidence="4 7" id="KW-0378">Hydrolase</keyword>
<keyword evidence="5" id="KW-1035">Host cytoplasm</keyword>
<evidence type="ECO:0000313" key="9">
    <source>
        <dbReference type="Proteomes" id="UP000670527"/>
    </source>
</evidence>
<dbReference type="PANTHER" id="PTHR38107">
    <property type="match status" value="1"/>
</dbReference>
<evidence type="ECO:0000256" key="5">
    <source>
        <dbReference type="ARBA" id="ARBA00023200"/>
    </source>
</evidence>
<evidence type="ECO:0000256" key="6">
    <source>
        <dbReference type="ARBA" id="ARBA00023295"/>
    </source>
</evidence>
<dbReference type="InterPro" id="IPR051018">
    <property type="entry name" value="Bacteriophage_GH24"/>
</dbReference>
<proteinExistence type="inferred from homology"/>
<evidence type="ECO:0000256" key="2">
    <source>
        <dbReference type="ARBA" id="ARBA00022529"/>
    </source>
</evidence>
<evidence type="ECO:0000256" key="7">
    <source>
        <dbReference type="RuleBase" id="RU003788"/>
    </source>
</evidence>
<dbReference type="EC" id="3.2.1.17" evidence="7"/>
<dbReference type="InterPro" id="IPR023347">
    <property type="entry name" value="Lysozyme_dom_sf"/>
</dbReference>
<dbReference type="Pfam" id="PF00959">
    <property type="entry name" value="Phage_lysozyme"/>
    <property type="match status" value="1"/>
</dbReference>
<sequence length="152" mass="16964">MKTGAKGLALIKVKEEFRATWYTCPTGYPTIGYGHVIQKGEERYYNASLTEPEAAALLAKDLARYEKAVLRGTEAATLTQNQFDACVCLCYNIGEAGFEGSTVARYINARVSEVKIREAWSRWNKGTVKGKKVVLNGLVTRRKQEADLFFSK</sequence>
<dbReference type="PANTHER" id="PTHR38107:SF3">
    <property type="entry name" value="LYSOZYME RRRD-RELATED"/>
    <property type="match status" value="1"/>
</dbReference>
<dbReference type="InterPro" id="IPR023346">
    <property type="entry name" value="Lysozyme-like_dom_sf"/>
</dbReference>
<dbReference type="InterPro" id="IPR002196">
    <property type="entry name" value="Glyco_hydro_24"/>
</dbReference>
<comment type="similarity">
    <text evidence="7">Belongs to the glycosyl hydrolase 24 family.</text>
</comment>
<evidence type="ECO:0000256" key="1">
    <source>
        <dbReference type="ARBA" id="ARBA00000632"/>
    </source>
</evidence>
<dbReference type="Gene3D" id="1.10.530.40">
    <property type="match status" value="1"/>
</dbReference>
<dbReference type="RefSeq" id="WP_208307268.1">
    <property type="nucleotide sequence ID" value="NZ_JAGETX010000004.1"/>
</dbReference>
<name>A0ABS3TDC7_9BACT</name>